<dbReference type="OrthoDB" id="45365at2759"/>
<dbReference type="EMBL" id="MCFF01000040">
    <property type="protein sequence ID" value="ORZ07727.1"/>
    <property type="molecule type" value="Genomic_DNA"/>
</dbReference>
<name>A0A1Y2GDD0_9FUNG</name>
<feature type="region of interest" description="Disordered" evidence="1">
    <location>
        <begin position="100"/>
        <end position="121"/>
    </location>
</feature>
<evidence type="ECO:0000256" key="1">
    <source>
        <dbReference type="SAM" id="MobiDB-lite"/>
    </source>
</evidence>
<dbReference type="Proteomes" id="UP000193648">
    <property type="component" value="Unassembled WGS sequence"/>
</dbReference>
<evidence type="ECO:0000313" key="3">
    <source>
        <dbReference type="Proteomes" id="UP000193648"/>
    </source>
</evidence>
<evidence type="ECO:0000313" key="2">
    <source>
        <dbReference type="EMBL" id="ORZ07727.1"/>
    </source>
</evidence>
<dbReference type="InParanoid" id="A0A1Y2GDD0"/>
<dbReference type="STRING" id="64571.A0A1Y2GDD0"/>
<proteinExistence type="predicted"/>
<comment type="caution">
    <text evidence="2">The sequence shown here is derived from an EMBL/GenBank/DDBJ whole genome shotgun (WGS) entry which is preliminary data.</text>
</comment>
<dbReference type="GeneID" id="33562841"/>
<accession>A0A1Y2GDD0</accession>
<dbReference type="RefSeq" id="XP_021878093.1">
    <property type="nucleotide sequence ID" value="XM_022020997.1"/>
</dbReference>
<organism evidence="2 3">
    <name type="scientific">Lobosporangium transversale</name>
    <dbReference type="NCBI Taxonomy" id="64571"/>
    <lineage>
        <taxon>Eukaryota</taxon>
        <taxon>Fungi</taxon>
        <taxon>Fungi incertae sedis</taxon>
        <taxon>Mucoromycota</taxon>
        <taxon>Mortierellomycotina</taxon>
        <taxon>Mortierellomycetes</taxon>
        <taxon>Mortierellales</taxon>
        <taxon>Mortierellaceae</taxon>
        <taxon>Lobosporangium</taxon>
    </lineage>
</organism>
<keyword evidence="3" id="KW-1185">Reference proteome</keyword>
<sequence length="161" mass="17777">MQALLNVKAELERSKSSIATQAQIASNKVREAERVRLSALQEAAYLKAKMNAMQTGEMSELVATESARAMDLEKRLTAALAQLDQYEARFVQYETILEHEKESRLAAENREKEATSRAEEAQLAHTRALNDLSTLHERATVAEATLRETVAKSASSEAGLS</sequence>
<feature type="non-terminal residue" evidence="2">
    <location>
        <position position="161"/>
    </location>
</feature>
<gene>
    <name evidence="2" type="ORF">BCR41DRAFT_310540</name>
</gene>
<reference evidence="2 3" key="1">
    <citation type="submission" date="2016-07" db="EMBL/GenBank/DDBJ databases">
        <title>Pervasive Adenine N6-methylation of Active Genes in Fungi.</title>
        <authorList>
            <consortium name="DOE Joint Genome Institute"/>
            <person name="Mondo S.J."/>
            <person name="Dannebaum R.O."/>
            <person name="Kuo R.C."/>
            <person name="Labutti K."/>
            <person name="Haridas S."/>
            <person name="Kuo A."/>
            <person name="Salamov A."/>
            <person name="Ahrendt S.R."/>
            <person name="Lipzen A."/>
            <person name="Sullivan W."/>
            <person name="Andreopoulos W.B."/>
            <person name="Clum A."/>
            <person name="Lindquist E."/>
            <person name="Daum C."/>
            <person name="Ramamoorthy G.K."/>
            <person name="Gryganskyi A."/>
            <person name="Culley D."/>
            <person name="Magnuson J.K."/>
            <person name="James T.Y."/>
            <person name="O'Malley M.A."/>
            <person name="Stajich J.E."/>
            <person name="Spatafora J.W."/>
            <person name="Visel A."/>
            <person name="Grigoriev I.V."/>
        </authorList>
    </citation>
    <scope>NUCLEOTIDE SEQUENCE [LARGE SCALE GENOMIC DNA]</scope>
    <source>
        <strain evidence="2 3">NRRL 3116</strain>
    </source>
</reference>
<protein>
    <submittedName>
        <fullName evidence="2">Uncharacterized protein</fullName>
    </submittedName>
</protein>
<dbReference type="AlphaFoldDB" id="A0A1Y2GDD0"/>